<dbReference type="Pfam" id="PF26348">
    <property type="entry name" value="SRA_ScoMcrA"/>
    <property type="match status" value="1"/>
</dbReference>
<evidence type="ECO:0000259" key="1">
    <source>
        <dbReference type="Pfam" id="PF26348"/>
    </source>
</evidence>
<organism evidence="2 3">
    <name type="scientific">Pseudovibrio denitrificans</name>
    <dbReference type="NCBI Taxonomy" id="258256"/>
    <lineage>
        <taxon>Bacteria</taxon>
        <taxon>Pseudomonadati</taxon>
        <taxon>Pseudomonadota</taxon>
        <taxon>Alphaproteobacteria</taxon>
        <taxon>Hyphomicrobiales</taxon>
        <taxon>Stappiaceae</taxon>
        <taxon>Pseudovibrio</taxon>
    </lineage>
</organism>
<dbReference type="RefSeq" id="WP_054785543.1">
    <property type="nucleotide sequence ID" value="NZ_FPBD01000011.1"/>
</dbReference>
<dbReference type="EMBL" id="FPBD01000011">
    <property type="protein sequence ID" value="SFU15374.1"/>
    <property type="molecule type" value="Genomic_DNA"/>
</dbReference>
<sequence length="273" mass="30759">MFIEGQEYSRRNDIHGVYGGQSQGGISTPASHPKIFIFTGKSGEQHGYADGWQDSGVFLYTGEGQLGDMRFKGGNLAIRDHDCNGKSLLLFEALGKSKPVRFMGQFSCQTWDTFQGVDRNGDMRECIRFHLVRCEHDVVPAEKIEVATNKDTSIELLRKRAFDAAVPKQSKNWNDAPRVYRNRSKAVRDYVLARADGVCELTGKPAPFLTASGQPYLEVHHTRRLSDEGPDDPRFVAAICPTVHREIHFGKNGEELNRQLIRQLEIIEPHSKE</sequence>
<evidence type="ECO:0000313" key="2">
    <source>
        <dbReference type="EMBL" id="SFU15374.1"/>
    </source>
</evidence>
<proteinExistence type="predicted"/>
<gene>
    <name evidence="2" type="ORF">SAMN05444141_11114</name>
</gene>
<dbReference type="InterPro" id="IPR003615">
    <property type="entry name" value="HNH_nuc"/>
</dbReference>
<dbReference type="CDD" id="cd00085">
    <property type="entry name" value="HNHc"/>
    <property type="match status" value="1"/>
</dbReference>
<dbReference type="Proteomes" id="UP000183371">
    <property type="component" value="Unassembled WGS sequence"/>
</dbReference>
<reference evidence="3" key="1">
    <citation type="submission" date="2016-10" db="EMBL/GenBank/DDBJ databases">
        <authorList>
            <person name="Varghese N."/>
            <person name="Submissions S."/>
        </authorList>
    </citation>
    <scope>NUCLEOTIDE SEQUENCE [LARGE SCALE GENOMIC DNA]</scope>
    <source>
        <strain evidence="3">DSM 17465</strain>
    </source>
</reference>
<protein>
    <submittedName>
        <fullName evidence="2">5-methylcytosine-specific restriction enzyme A</fullName>
    </submittedName>
</protein>
<name>A0A1I7DUN8_9HYPH</name>
<feature type="domain" description="ScoMcrA-like SRA" evidence="1">
    <location>
        <begin position="5"/>
        <end position="133"/>
    </location>
</feature>
<accession>A0A1I7DUN8</accession>
<evidence type="ECO:0000313" key="3">
    <source>
        <dbReference type="Proteomes" id="UP000183371"/>
    </source>
</evidence>
<keyword evidence="3" id="KW-1185">Reference proteome</keyword>
<dbReference type="InterPro" id="IPR058712">
    <property type="entry name" value="SRA_ScoMcrA"/>
</dbReference>
<dbReference type="AlphaFoldDB" id="A0A1I7DUN8"/>